<evidence type="ECO:0000313" key="9">
    <source>
        <dbReference type="EnsemblMetazoa" id="CLYHEMP011428.2"/>
    </source>
</evidence>
<feature type="domain" description="C2H2-type" evidence="8">
    <location>
        <begin position="178"/>
        <end position="201"/>
    </location>
</feature>
<dbReference type="SUPFAM" id="SSF47769">
    <property type="entry name" value="SAM/Pointed domain"/>
    <property type="match status" value="1"/>
</dbReference>
<dbReference type="PROSITE" id="PS00028">
    <property type="entry name" value="ZINC_FINGER_C2H2_1"/>
    <property type="match status" value="2"/>
</dbReference>
<dbReference type="InterPro" id="IPR001660">
    <property type="entry name" value="SAM"/>
</dbReference>
<keyword evidence="1" id="KW-0479">Metal-binding</keyword>
<dbReference type="PROSITE" id="PS50157">
    <property type="entry name" value="ZINC_FINGER_C2H2_2"/>
    <property type="match status" value="2"/>
</dbReference>
<reference evidence="9" key="1">
    <citation type="submission" date="2021-01" db="UniProtKB">
        <authorList>
            <consortium name="EnsemblMetazoa"/>
        </authorList>
    </citation>
    <scope>IDENTIFICATION</scope>
</reference>
<dbReference type="EnsemblMetazoa" id="CLYHEMT011428.2">
    <property type="protein sequence ID" value="CLYHEMP011428.2"/>
    <property type="gene ID" value="CLYHEMG011428"/>
</dbReference>
<dbReference type="SUPFAM" id="SSF57667">
    <property type="entry name" value="beta-beta-alpha zinc fingers"/>
    <property type="match status" value="1"/>
</dbReference>
<accession>A0A7M5VH20</accession>
<dbReference type="Proteomes" id="UP000594262">
    <property type="component" value="Unplaced"/>
</dbReference>
<dbReference type="InterPro" id="IPR050329">
    <property type="entry name" value="GLI_C2H2-zinc-finger"/>
</dbReference>
<dbReference type="Gene3D" id="1.10.150.50">
    <property type="entry name" value="Transcription Factor, Ets-1"/>
    <property type="match status" value="1"/>
</dbReference>
<dbReference type="InterPro" id="IPR013087">
    <property type="entry name" value="Znf_C2H2_type"/>
</dbReference>
<evidence type="ECO:0000256" key="1">
    <source>
        <dbReference type="ARBA" id="ARBA00022723"/>
    </source>
</evidence>
<protein>
    <submittedName>
        <fullName evidence="9">Uncharacterized protein</fullName>
    </submittedName>
</protein>
<evidence type="ECO:0000256" key="2">
    <source>
        <dbReference type="ARBA" id="ARBA00022737"/>
    </source>
</evidence>
<dbReference type="PANTHER" id="PTHR19818:SF139">
    <property type="entry name" value="PAIR-RULE PROTEIN ODD-PAIRED"/>
    <property type="match status" value="1"/>
</dbReference>
<dbReference type="InterPro" id="IPR013761">
    <property type="entry name" value="SAM/pointed_sf"/>
</dbReference>
<evidence type="ECO:0000259" key="8">
    <source>
        <dbReference type="PROSITE" id="PS50157"/>
    </source>
</evidence>
<evidence type="ECO:0000256" key="3">
    <source>
        <dbReference type="ARBA" id="ARBA00022771"/>
    </source>
</evidence>
<feature type="domain" description="C2H2-type" evidence="8">
    <location>
        <begin position="148"/>
        <end position="177"/>
    </location>
</feature>
<dbReference type="PANTHER" id="PTHR19818">
    <property type="entry name" value="ZINC FINGER PROTEIN ZIC AND GLI"/>
    <property type="match status" value="1"/>
</dbReference>
<evidence type="ECO:0000256" key="5">
    <source>
        <dbReference type="PROSITE-ProRule" id="PRU00042"/>
    </source>
</evidence>
<dbReference type="GO" id="GO:0000978">
    <property type="term" value="F:RNA polymerase II cis-regulatory region sequence-specific DNA binding"/>
    <property type="evidence" value="ECO:0007669"/>
    <property type="project" value="TreeGrafter"/>
</dbReference>
<dbReference type="PROSITE" id="PS50105">
    <property type="entry name" value="SAM_DOMAIN"/>
    <property type="match status" value="1"/>
</dbReference>
<dbReference type="Pfam" id="PF00536">
    <property type="entry name" value="SAM_1"/>
    <property type="match status" value="1"/>
</dbReference>
<sequence>MMNSISQELSQKKRGVGAINRLNEPPNQKRYTNSYTIDAFNQNPPISPLPPKLPDTLGELLAEYNLQMYLPKLEGEALDVATFLELCDNDLKELGIDKFGPRKKMLLAIRECKERKAAHDPNKNCKALMETSEELQEHLIGCVEKGKWRCKFAGCGKEYANSSNRSKHHRVHNKRKSYKCDVCDLSYDYANSLNKHKKRAH</sequence>
<evidence type="ECO:0000313" key="10">
    <source>
        <dbReference type="Proteomes" id="UP000594262"/>
    </source>
</evidence>
<keyword evidence="4" id="KW-0862">Zinc</keyword>
<dbReference type="GO" id="GO:0000981">
    <property type="term" value="F:DNA-binding transcription factor activity, RNA polymerase II-specific"/>
    <property type="evidence" value="ECO:0007669"/>
    <property type="project" value="TreeGrafter"/>
</dbReference>
<dbReference type="RefSeq" id="XP_066925243.1">
    <property type="nucleotide sequence ID" value="XM_067069142.1"/>
</dbReference>
<keyword evidence="3 5" id="KW-0863">Zinc-finger</keyword>
<proteinExistence type="predicted"/>
<dbReference type="OrthoDB" id="539213at2759"/>
<dbReference type="GeneID" id="136812609"/>
<organism evidence="9 10">
    <name type="scientific">Clytia hemisphaerica</name>
    <dbReference type="NCBI Taxonomy" id="252671"/>
    <lineage>
        <taxon>Eukaryota</taxon>
        <taxon>Metazoa</taxon>
        <taxon>Cnidaria</taxon>
        <taxon>Hydrozoa</taxon>
        <taxon>Hydroidolina</taxon>
        <taxon>Leptothecata</taxon>
        <taxon>Obeliida</taxon>
        <taxon>Clytiidae</taxon>
        <taxon>Clytia</taxon>
    </lineage>
</organism>
<evidence type="ECO:0000256" key="6">
    <source>
        <dbReference type="SAM" id="MobiDB-lite"/>
    </source>
</evidence>
<dbReference type="SMART" id="SM00454">
    <property type="entry name" value="SAM"/>
    <property type="match status" value="1"/>
</dbReference>
<dbReference type="Gene3D" id="3.30.160.60">
    <property type="entry name" value="Classic Zinc Finger"/>
    <property type="match status" value="2"/>
</dbReference>
<dbReference type="Pfam" id="PF00096">
    <property type="entry name" value="zf-C2H2"/>
    <property type="match status" value="2"/>
</dbReference>
<dbReference type="InterPro" id="IPR036236">
    <property type="entry name" value="Znf_C2H2_sf"/>
</dbReference>
<feature type="domain" description="SAM" evidence="7">
    <location>
        <begin position="52"/>
        <end position="115"/>
    </location>
</feature>
<keyword evidence="2" id="KW-0677">Repeat</keyword>
<evidence type="ECO:0000259" key="7">
    <source>
        <dbReference type="PROSITE" id="PS50105"/>
    </source>
</evidence>
<dbReference type="GO" id="GO:0008270">
    <property type="term" value="F:zinc ion binding"/>
    <property type="evidence" value="ECO:0007669"/>
    <property type="project" value="UniProtKB-KW"/>
</dbReference>
<dbReference type="SMART" id="SM00355">
    <property type="entry name" value="ZnF_C2H2"/>
    <property type="match status" value="2"/>
</dbReference>
<name>A0A7M5VH20_9CNID</name>
<keyword evidence="10" id="KW-1185">Reference proteome</keyword>
<dbReference type="GO" id="GO:0005634">
    <property type="term" value="C:nucleus"/>
    <property type="evidence" value="ECO:0007669"/>
    <property type="project" value="UniProtKB-ARBA"/>
</dbReference>
<evidence type="ECO:0000256" key="4">
    <source>
        <dbReference type="ARBA" id="ARBA00022833"/>
    </source>
</evidence>
<dbReference type="GO" id="GO:0045944">
    <property type="term" value="P:positive regulation of transcription by RNA polymerase II"/>
    <property type="evidence" value="ECO:0007669"/>
    <property type="project" value="UniProtKB-ARBA"/>
</dbReference>
<feature type="region of interest" description="Disordered" evidence="6">
    <location>
        <begin position="1"/>
        <end position="30"/>
    </location>
</feature>
<dbReference type="AlphaFoldDB" id="A0A7M5VH20"/>